<feature type="transmembrane region" description="Helical" evidence="7">
    <location>
        <begin position="117"/>
        <end position="139"/>
    </location>
</feature>
<feature type="transmembrane region" description="Helical" evidence="7">
    <location>
        <begin position="236"/>
        <end position="255"/>
    </location>
</feature>
<feature type="transmembrane region" description="Helical" evidence="7">
    <location>
        <begin position="304"/>
        <end position="329"/>
    </location>
</feature>
<dbReference type="Gene3D" id="1.20.1720.10">
    <property type="entry name" value="Multidrug resistance protein D"/>
    <property type="match status" value="1"/>
</dbReference>
<evidence type="ECO:0000256" key="5">
    <source>
        <dbReference type="ARBA" id="ARBA00023251"/>
    </source>
</evidence>
<feature type="domain" description="Major facilitator superfamily (MFS) profile" evidence="8">
    <location>
        <begin position="49"/>
        <end position="493"/>
    </location>
</feature>
<dbReference type="CDD" id="cd17321">
    <property type="entry name" value="MFS_MMR_MDR_like"/>
    <property type="match status" value="1"/>
</dbReference>
<evidence type="ECO:0000256" key="7">
    <source>
        <dbReference type="SAM" id="Phobius"/>
    </source>
</evidence>
<feature type="transmembrane region" description="Helical" evidence="7">
    <location>
        <begin position="175"/>
        <end position="197"/>
    </location>
</feature>
<keyword evidence="3 7" id="KW-1133">Transmembrane helix</keyword>
<dbReference type="Pfam" id="PF07690">
    <property type="entry name" value="MFS_1"/>
    <property type="match status" value="2"/>
</dbReference>
<dbReference type="PROSITE" id="PS50850">
    <property type="entry name" value="MFS"/>
    <property type="match status" value="1"/>
</dbReference>
<reference evidence="9 10" key="1">
    <citation type="submission" date="2009-02" db="EMBL/GenBank/DDBJ databases">
        <title>Annotation of Streptomyces hygroscopicus strain ATCC 53653.</title>
        <authorList>
            <consortium name="The Broad Institute Genome Sequencing Platform"/>
            <consortium name="Broad Institute Microbial Sequencing Center"/>
            <person name="Fischbach M."/>
            <person name="Godfrey P."/>
            <person name="Ward D."/>
            <person name="Young S."/>
            <person name="Zeng Q."/>
            <person name="Koehrsen M."/>
            <person name="Alvarado L."/>
            <person name="Berlin A.M."/>
            <person name="Bochicchio J."/>
            <person name="Borenstein D."/>
            <person name="Chapman S.B."/>
            <person name="Chen Z."/>
            <person name="Engels R."/>
            <person name="Freedman E."/>
            <person name="Gellesch M."/>
            <person name="Goldberg J."/>
            <person name="Griggs A."/>
            <person name="Gujja S."/>
            <person name="Heilman E.R."/>
            <person name="Heiman D.I."/>
            <person name="Hepburn T.A."/>
            <person name="Howarth C."/>
            <person name="Jen D."/>
            <person name="Larson L."/>
            <person name="Lewis B."/>
            <person name="Mehta T."/>
            <person name="Park D."/>
            <person name="Pearson M."/>
            <person name="Richards J."/>
            <person name="Roberts A."/>
            <person name="Saif S."/>
            <person name="Shea T.D."/>
            <person name="Shenoy N."/>
            <person name="Sisk P."/>
            <person name="Stolte C."/>
            <person name="Sykes S.N."/>
            <person name="Thomson T."/>
            <person name="Walk T."/>
            <person name="White J."/>
            <person name="Yandava C."/>
            <person name="Straight P."/>
            <person name="Clardy J."/>
            <person name="Hung D."/>
            <person name="Kolter R."/>
            <person name="Mekalanos J."/>
            <person name="Walker S."/>
            <person name="Walsh C.T."/>
            <person name="Wieland-Brown L.C."/>
            <person name="Haas B."/>
            <person name="Nusbaum C."/>
            <person name="Birren B."/>
        </authorList>
    </citation>
    <scope>NUCLEOTIDE SEQUENCE [LARGE SCALE GENOMIC DNA]</scope>
    <source>
        <strain evidence="9 10">ATCC 53653</strain>
    </source>
</reference>
<sequence length="551" mass="55098">MGMTIPPTKPPGSGAPIPDAPAPDAPAPGTPTPGAPTPDTPPDPGRWLILAVASAVQFLAVLDMIAVNIAFPAIGADFRSATTAELSWVLNAYTIVLAALLIPAGRLADAIGGRRSFLTGMVLFGLASVACGAAPGLGALVAARVVQGVAAAVLVPTSLALALPAFPERERPTAVGVWTAVSAVAASSGPVAGGLLAASDWRWIFLINAPVVLAAWAAGLRLLPRTGPAGGERRRLDPLGTLLVLLATGALTTACVEAPDWGYGAPATLGFLAGGVATGGPAVAHMRRHPDPVVDPALFRTRAFTAATLGLFSYFLAYAASLLSSTLLFTGAWGWSTVGAGLAITPWPLAVLVVSIVSGRLVRVLGERRAATLGALCFAAGPVWWLLCAGGGSGHYAVVFMPGLVLTGIGAGLYQPVMFAAAGLLPARQLSVGSGVLMMSRQGGQALGVAALVAITGGAARPDPEALRWGWVFAAVTAGLAALAATALRGEADSGARGGGESRTRGGGDSGARGEADSGAGPAGVFERIPPQVRPRTPVPSGPIDVPVPPA</sequence>
<gene>
    <name evidence="9" type="ORF">SSOG_02391</name>
</gene>
<feature type="transmembrane region" description="Helical" evidence="7">
    <location>
        <begin position="47"/>
        <end position="74"/>
    </location>
</feature>
<keyword evidence="4 7" id="KW-0472">Membrane</keyword>
<name>D9W8H0_9ACTN</name>
<evidence type="ECO:0000256" key="4">
    <source>
        <dbReference type="ARBA" id="ARBA00023136"/>
    </source>
</evidence>
<dbReference type="PANTHER" id="PTHR42718">
    <property type="entry name" value="MAJOR FACILITATOR SUPERFAMILY MULTIDRUG TRANSPORTER MFSC"/>
    <property type="match status" value="1"/>
</dbReference>
<keyword evidence="5" id="KW-0046">Antibiotic resistance</keyword>
<dbReference type="Proteomes" id="UP000003963">
    <property type="component" value="Unassembled WGS sequence"/>
</dbReference>
<feature type="transmembrane region" description="Helical" evidence="7">
    <location>
        <begin position="145"/>
        <end position="163"/>
    </location>
</feature>
<evidence type="ECO:0000256" key="1">
    <source>
        <dbReference type="ARBA" id="ARBA00004651"/>
    </source>
</evidence>
<dbReference type="InterPro" id="IPR036259">
    <property type="entry name" value="MFS_trans_sf"/>
</dbReference>
<dbReference type="GO" id="GO:0022857">
    <property type="term" value="F:transmembrane transporter activity"/>
    <property type="evidence" value="ECO:0007669"/>
    <property type="project" value="InterPro"/>
</dbReference>
<feature type="region of interest" description="Disordered" evidence="6">
    <location>
        <begin position="491"/>
        <end position="551"/>
    </location>
</feature>
<dbReference type="GO" id="GO:0005886">
    <property type="term" value="C:plasma membrane"/>
    <property type="evidence" value="ECO:0007669"/>
    <property type="project" value="UniProtKB-SubCell"/>
</dbReference>
<dbReference type="GO" id="GO:0046677">
    <property type="term" value="P:response to antibiotic"/>
    <property type="evidence" value="ECO:0007669"/>
    <property type="project" value="UniProtKB-KW"/>
</dbReference>
<dbReference type="HOGENOM" id="CLU_000960_28_2_11"/>
<dbReference type="STRING" id="457427.SSOG_02391"/>
<proteinExistence type="predicted"/>
<organism evidence="9 10">
    <name type="scientific">Streptomyces himastatinicus ATCC 53653</name>
    <dbReference type="NCBI Taxonomy" id="457427"/>
    <lineage>
        <taxon>Bacteria</taxon>
        <taxon>Bacillati</taxon>
        <taxon>Actinomycetota</taxon>
        <taxon>Actinomycetes</taxon>
        <taxon>Kitasatosporales</taxon>
        <taxon>Streptomycetaceae</taxon>
        <taxon>Streptomyces</taxon>
        <taxon>Streptomyces violaceusniger group</taxon>
    </lineage>
</organism>
<keyword evidence="2 7" id="KW-0812">Transmembrane</keyword>
<evidence type="ECO:0000313" key="10">
    <source>
        <dbReference type="Proteomes" id="UP000003963"/>
    </source>
</evidence>
<dbReference type="InterPro" id="IPR011701">
    <property type="entry name" value="MFS"/>
</dbReference>
<dbReference type="PRINTS" id="PR01036">
    <property type="entry name" value="TCRTETB"/>
</dbReference>
<dbReference type="InterPro" id="IPR020846">
    <property type="entry name" value="MFS_dom"/>
</dbReference>
<feature type="compositionally biased region" description="Pro residues" evidence="6">
    <location>
        <begin position="18"/>
        <end position="43"/>
    </location>
</feature>
<dbReference type="SUPFAM" id="SSF103473">
    <property type="entry name" value="MFS general substrate transporter"/>
    <property type="match status" value="1"/>
</dbReference>
<evidence type="ECO:0000256" key="2">
    <source>
        <dbReference type="ARBA" id="ARBA00022692"/>
    </source>
</evidence>
<feature type="transmembrane region" description="Helical" evidence="7">
    <location>
        <begin position="203"/>
        <end position="224"/>
    </location>
</feature>
<protein>
    <submittedName>
        <fullName evidence="9">Drug transporter</fullName>
    </submittedName>
</protein>
<feature type="region of interest" description="Disordered" evidence="6">
    <location>
        <begin position="1"/>
        <end position="43"/>
    </location>
</feature>
<dbReference type="EMBL" id="GG657754">
    <property type="protein sequence ID" value="EFL22677.1"/>
    <property type="molecule type" value="Genomic_DNA"/>
</dbReference>
<dbReference type="AlphaFoldDB" id="D9W8H0"/>
<feature type="compositionally biased region" description="Basic and acidic residues" evidence="6">
    <location>
        <begin position="491"/>
        <end position="516"/>
    </location>
</feature>
<feature type="transmembrane region" description="Helical" evidence="7">
    <location>
        <begin position="399"/>
        <end position="425"/>
    </location>
</feature>
<evidence type="ECO:0000259" key="8">
    <source>
        <dbReference type="PROSITE" id="PS50850"/>
    </source>
</evidence>
<feature type="transmembrane region" description="Helical" evidence="7">
    <location>
        <begin position="261"/>
        <end position="283"/>
    </location>
</feature>
<feature type="transmembrane region" description="Helical" evidence="7">
    <location>
        <begin position="86"/>
        <end position="105"/>
    </location>
</feature>
<feature type="transmembrane region" description="Helical" evidence="7">
    <location>
        <begin position="370"/>
        <end position="387"/>
    </location>
</feature>
<evidence type="ECO:0000256" key="6">
    <source>
        <dbReference type="SAM" id="MobiDB-lite"/>
    </source>
</evidence>
<feature type="compositionally biased region" description="Pro residues" evidence="6">
    <location>
        <begin position="537"/>
        <end position="551"/>
    </location>
</feature>
<evidence type="ECO:0000256" key="3">
    <source>
        <dbReference type="ARBA" id="ARBA00022989"/>
    </source>
</evidence>
<evidence type="ECO:0000313" key="9">
    <source>
        <dbReference type="EMBL" id="EFL22677.1"/>
    </source>
</evidence>
<feature type="transmembrane region" description="Helical" evidence="7">
    <location>
        <begin position="335"/>
        <end position="358"/>
    </location>
</feature>
<comment type="subcellular location">
    <subcellularLocation>
        <location evidence="1">Cell membrane</location>
        <topology evidence="1">Multi-pass membrane protein</topology>
    </subcellularLocation>
</comment>
<dbReference type="PANTHER" id="PTHR42718:SF48">
    <property type="entry name" value="CONSERVED TWO-DOMAIN MEMBRANE PROTEIN-RELATED"/>
    <property type="match status" value="1"/>
</dbReference>
<dbReference type="Gene3D" id="1.20.1250.20">
    <property type="entry name" value="MFS general substrate transporter like domains"/>
    <property type="match status" value="1"/>
</dbReference>
<feature type="transmembrane region" description="Helical" evidence="7">
    <location>
        <begin position="468"/>
        <end position="488"/>
    </location>
</feature>
<keyword evidence="10" id="KW-1185">Reference proteome</keyword>
<feature type="transmembrane region" description="Helical" evidence="7">
    <location>
        <begin position="446"/>
        <end position="462"/>
    </location>
</feature>
<accession>D9W8H0</accession>